<proteinExistence type="predicted"/>
<keyword evidence="3" id="KW-0804">Transcription</keyword>
<comment type="caution">
    <text evidence="6">The sequence shown here is derived from an EMBL/GenBank/DDBJ whole genome shotgun (WGS) entry which is preliminary data.</text>
</comment>
<dbReference type="Proteomes" id="UP001500957">
    <property type="component" value="Unassembled WGS sequence"/>
</dbReference>
<dbReference type="Gene3D" id="1.10.357.10">
    <property type="entry name" value="Tetracycline Repressor, domain 2"/>
    <property type="match status" value="1"/>
</dbReference>
<dbReference type="SUPFAM" id="SSF46689">
    <property type="entry name" value="Homeodomain-like"/>
    <property type="match status" value="1"/>
</dbReference>
<dbReference type="InterPro" id="IPR009057">
    <property type="entry name" value="Homeodomain-like_sf"/>
</dbReference>
<keyword evidence="1" id="KW-0805">Transcription regulation</keyword>
<gene>
    <name evidence="6" type="ORF">GCM10009547_40600</name>
</gene>
<dbReference type="Pfam" id="PF00440">
    <property type="entry name" value="TetR_N"/>
    <property type="match status" value="1"/>
</dbReference>
<evidence type="ECO:0000256" key="2">
    <source>
        <dbReference type="ARBA" id="ARBA00023125"/>
    </source>
</evidence>
<dbReference type="InterPro" id="IPR001647">
    <property type="entry name" value="HTH_TetR"/>
</dbReference>
<evidence type="ECO:0000313" key="6">
    <source>
        <dbReference type="EMBL" id="GAA0632659.1"/>
    </source>
</evidence>
<evidence type="ECO:0000259" key="5">
    <source>
        <dbReference type="PROSITE" id="PS50977"/>
    </source>
</evidence>
<evidence type="ECO:0000313" key="7">
    <source>
        <dbReference type="Proteomes" id="UP001500957"/>
    </source>
</evidence>
<accession>A0ABP3SCI1</accession>
<dbReference type="PANTHER" id="PTHR30055">
    <property type="entry name" value="HTH-TYPE TRANSCRIPTIONAL REGULATOR RUTR"/>
    <property type="match status" value="1"/>
</dbReference>
<feature type="domain" description="HTH tetR-type" evidence="5">
    <location>
        <begin position="9"/>
        <end position="69"/>
    </location>
</feature>
<dbReference type="InterPro" id="IPR050109">
    <property type="entry name" value="HTH-type_TetR-like_transc_reg"/>
</dbReference>
<evidence type="ECO:0000256" key="1">
    <source>
        <dbReference type="ARBA" id="ARBA00023015"/>
    </source>
</evidence>
<evidence type="ECO:0000256" key="3">
    <source>
        <dbReference type="ARBA" id="ARBA00023163"/>
    </source>
</evidence>
<dbReference type="PROSITE" id="PS50977">
    <property type="entry name" value="HTH_TETR_2"/>
    <property type="match status" value="1"/>
</dbReference>
<dbReference type="RefSeq" id="WP_344608174.1">
    <property type="nucleotide sequence ID" value="NZ_BAAAHE010000044.1"/>
</dbReference>
<sequence>MTRRRMSAAARREQLLDVTLDVVIAEGFYAATIDRVAREAGVTRTLIYSQFGDLPGLVSALVDRETATAMLGLAEALAPMPDDADFVEVAEALLRATVAAVQRAPRSWAILLNPPEGGPPELHERIAAGRALARAHVQALLISRLPDEIADPELAAHIHQMLGEELVRLHVRDPERYPLTRMLRQIRESATGTLAAHTRRARR</sequence>
<dbReference type="PANTHER" id="PTHR30055:SF234">
    <property type="entry name" value="HTH-TYPE TRANSCRIPTIONAL REGULATOR BETI"/>
    <property type="match status" value="1"/>
</dbReference>
<organism evidence="6 7">
    <name type="scientific">Sporichthya brevicatena</name>
    <dbReference type="NCBI Taxonomy" id="171442"/>
    <lineage>
        <taxon>Bacteria</taxon>
        <taxon>Bacillati</taxon>
        <taxon>Actinomycetota</taxon>
        <taxon>Actinomycetes</taxon>
        <taxon>Sporichthyales</taxon>
        <taxon>Sporichthyaceae</taxon>
        <taxon>Sporichthya</taxon>
    </lineage>
</organism>
<evidence type="ECO:0000256" key="4">
    <source>
        <dbReference type="PROSITE-ProRule" id="PRU00335"/>
    </source>
</evidence>
<keyword evidence="7" id="KW-1185">Reference proteome</keyword>
<protein>
    <submittedName>
        <fullName evidence="6">TetR/AcrR family transcriptional regulator</fullName>
    </submittedName>
</protein>
<keyword evidence="2 4" id="KW-0238">DNA-binding</keyword>
<reference evidence="7" key="1">
    <citation type="journal article" date="2019" name="Int. J. Syst. Evol. Microbiol.">
        <title>The Global Catalogue of Microorganisms (GCM) 10K type strain sequencing project: providing services to taxonomists for standard genome sequencing and annotation.</title>
        <authorList>
            <consortium name="The Broad Institute Genomics Platform"/>
            <consortium name="The Broad Institute Genome Sequencing Center for Infectious Disease"/>
            <person name="Wu L."/>
            <person name="Ma J."/>
        </authorList>
    </citation>
    <scope>NUCLEOTIDE SEQUENCE [LARGE SCALE GENOMIC DNA]</scope>
    <source>
        <strain evidence="7">JCM 10671</strain>
    </source>
</reference>
<name>A0ABP3SCI1_9ACTN</name>
<feature type="DNA-binding region" description="H-T-H motif" evidence="4">
    <location>
        <begin position="32"/>
        <end position="51"/>
    </location>
</feature>
<dbReference type="EMBL" id="BAAAHE010000044">
    <property type="protein sequence ID" value="GAA0632659.1"/>
    <property type="molecule type" value="Genomic_DNA"/>
</dbReference>